<keyword evidence="5" id="KW-0378">Hydrolase</keyword>
<dbReference type="FunFam" id="3.10.20.370:FF:000001">
    <property type="entry name" value="Retrovirus-related Pol polyprotein from transposon 17.6-like protein"/>
    <property type="match status" value="1"/>
</dbReference>
<name>A0A8S9UER1_PHYIN</name>
<dbReference type="InterPro" id="IPR043502">
    <property type="entry name" value="DNA/RNA_pol_sf"/>
</dbReference>
<protein>
    <submittedName>
        <fullName evidence="8">RNase H-like domain found in reverse transcriptase</fullName>
    </submittedName>
</protein>
<dbReference type="InterPro" id="IPR041373">
    <property type="entry name" value="RT_RNaseH"/>
</dbReference>
<dbReference type="EMBL" id="JAACNO010001800">
    <property type="protein sequence ID" value="KAF4137454.1"/>
    <property type="molecule type" value="Genomic_DNA"/>
</dbReference>
<evidence type="ECO:0000256" key="1">
    <source>
        <dbReference type="ARBA" id="ARBA00022679"/>
    </source>
</evidence>
<dbReference type="GO" id="GO:0004519">
    <property type="term" value="F:endonuclease activity"/>
    <property type="evidence" value="ECO:0007669"/>
    <property type="project" value="UniProtKB-KW"/>
</dbReference>
<keyword evidence="3" id="KW-0540">Nuclease</keyword>
<evidence type="ECO:0000259" key="7">
    <source>
        <dbReference type="Pfam" id="PF17917"/>
    </source>
</evidence>
<accession>A0A8S9UER1</accession>
<dbReference type="CDD" id="cd09274">
    <property type="entry name" value="RNase_HI_RT_Ty3"/>
    <property type="match status" value="1"/>
</dbReference>
<dbReference type="Pfam" id="PF17917">
    <property type="entry name" value="RT_RNaseH"/>
    <property type="match status" value="1"/>
</dbReference>
<evidence type="ECO:0000256" key="5">
    <source>
        <dbReference type="ARBA" id="ARBA00022801"/>
    </source>
</evidence>
<organism evidence="8 9">
    <name type="scientific">Phytophthora infestans</name>
    <name type="common">Potato late blight agent</name>
    <name type="synonym">Botrytis infestans</name>
    <dbReference type="NCBI Taxonomy" id="4787"/>
    <lineage>
        <taxon>Eukaryota</taxon>
        <taxon>Sar</taxon>
        <taxon>Stramenopiles</taxon>
        <taxon>Oomycota</taxon>
        <taxon>Peronosporomycetes</taxon>
        <taxon>Peronosporales</taxon>
        <taxon>Peronosporaceae</taxon>
        <taxon>Phytophthora</taxon>
    </lineage>
</organism>
<dbReference type="PANTHER" id="PTHR37984">
    <property type="entry name" value="PROTEIN CBG26694"/>
    <property type="match status" value="1"/>
</dbReference>
<dbReference type="Gene3D" id="3.10.20.370">
    <property type="match status" value="1"/>
</dbReference>
<dbReference type="InterPro" id="IPR050951">
    <property type="entry name" value="Retrovirus_Pol_polyprotein"/>
</dbReference>
<evidence type="ECO:0000313" key="8">
    <source>
        <dbReference type="EMBL" id="KAF4137454.1"/>
    </source>
</evidence>
<dbReference type="Proteomes" id="UP000704712">
    <property type="component" value="Unassembled WGS sequence"/>
</dbReference>
<keyword evidence="2" id="KW-0548">Nucleotidyltransferase</keyword>
<evidence type="ECO:0000256" key="2">
    <source>
        <dbReference type="ARBA" id="ARBA00022695"/>
    </source>
</evidence>
<evidence type="ECO:0000256" key="6">
    <source>
        <dbReference type="ARBA" id="ARBA00022918"/>
    </source>
</evidence>
<dbReference type="SUPFAM" id="SSF56672">
    <property type="entry name" value="DNA/RNA polymerases"/>
    <property type="match status" value="1"/>
</dbReference>
<keyword evidence="4" id="KW-0255">Endonuclease</keyword>
<gene>
    <name evidence="8" type="ORF">GN958_ATG13360</name>
</gene>
<keyword evidence="6 8" id="KW-0695">RNA-directed DNA polymerase</keyword>
<evidence type="ECO:0000256" key="4">
    <source>
        <dbReference type="ARBA" id="ARBA00022759"/>
    </source>
</evidence>
<keyword evidence="1" id="KW-0808">Transferase</keyword>
<dbReference type="GO" id="GO:0016787">
    <property type="term" value="F:hydrolase activity"/>
    <property type="evidence" value="ECO:0007669"/>
    <property type="project" value="UniProtKB-KW"/>
</dbReference>
<dbReference type="AlphaFoldDB" id="A0A8S9UER1"/>
<reference evidence="8" key="1">
    <citation type="submission" date="2020-03" db="EMBL/GenBank/DDBJ databases">
        <title>Hybrid Assembly of Korean Phytophthora infestans isolates.</title>
        <authorList>
            <person name="Prokchorchik M."/>
            <person name="Lee Y."/>
            <person name="Seo J."/>
            <person name="Cho J.-H."/>
            <person name="Park Y.-E."/>
            <person name="Jang D.-C."/>
            <person name="Im J.-S."/>
            <person name="Choi J.-G."/>
            <person name="Park H.-J."/>
            <person name="Lee G.-B."/>
            <person name="Lee Y.-G."/>
            <person name="Hong S.-Y."/>
            <person name="Cho K."/>
            <person name="Sohn K.H."/>
        </authorList>
    </citation>
    <scope>NUCLEOTIDE SEQUENCE</scope>
    <source>
        <strain evidence="8">KR_2_A2</strain>
    </source>
</reference>
<evidence type="ECO:0000256" key="3">
    <source>
        <dbReference type="ARBA" id="ARBA00022722"/>
    </source>
</evidence>
<proteinExistence type="predicted"/>
<sequence>MAVGADQQQAFEWVKSQLVRKPVLAYTDYQLPFTLTTDASKIGLGAVLSQDYGHGDQPIAFASKTNNPAVAQYSVTELECLAVVWAVKRFRPHLYGRKFTVVTDHVALRWLLTAKDLAGRLYRWALALQEYDFDVEYRPGRENSVADAHATQ</sequence>
<evidence type="ECO:0000313" key="9">
    <source>
        <dbReference type="Proteomes" id="UP000704712"/>
    </source>
</evidence>
<dbReference type="GO" id="GO:0003964">
    <property type="term" value="F:RNA-directed DNA polymerase activity"/>
    <property type="evidence" value="ECO:0007669"/>
    <property type="project" value="UniProtKB-KW"/>
</dbReference>
<feature type="domain" description="Reverse transcriptase RNase H-like" evidence="7">
    <location>
        <begin position="28"/>
        <end position="131"/>
    </location>
</feature>
<comment type="caution">
    <text evidence="8">The sequence shown here is derived from an EMBL/GenBank/DDBJ whole genome shotgun (WGS) entry which is preliminary data.</text>
</comment>
<dbReference type="PANTHER" id="PTHR37984:SF5">
    <property type="entry name" value="PROTEIN NYNRIN-LIKE"/>
    <property type="match status" value="1"/>
</dbReference>